<feature type="compositionally biased region" description="Polar residues" evidence="5">
    <location>
        <begin position="319"/>
        <end position="341"/>
    </location>
</feature>
<evidence type="ECO:0000256" key="4">
    <source>
        <dbReference type="ARBA" id="ARBA00039295"/>
    </source>
</evidence>
<proteinExistence type="predicted"/>
<feature type="compositionally biased region" description="Polar residues" evidence="5">
    <location>
        <begin position="377"/>
        <end position="386"/>
    </location>
</feature>
<dbReference type="PANTHER" id="PTHR46647:SF1">
    <property type="entry name" value="RAB9 EFFECTOR PROTEIN WITH KELCH MOTIFS"/>
    <property type="match status" value="1"/>
</dbReference>
<feature type="compositionally biased region" description="Low complexity" evidence="5">
    <location>
        <begin position="423"/>
        <end position="433"/>
    </location>
</feature>
<sequence>MELHPILELPLTDPPAPGMWYVLSPGGGGPSLTVGHTCTYLPRVGGSGRVVLVGGANPSGPFADTFVLDLDKYTWEKPDWAGLTARYEHTCFTPESQPSKVFVFGGAEQGCNLNNIQVLDTGTGTWTTADVQGTPPSPRTCHYTSHRGDRLYVWGGGKTGAEPIEDRKLHVFDAATLTWSQPQMEGKPPKPRHGHVMVAVGNKLYVHGGMSGVTFYDDLYVLNLDTKKWKRLKPKGPVPTARAAHTAVVHGSLVYMFGGMNQEGALDSMHVLNTERLTWSELRPEGPPPGPRLDHGACIIHLSVGGTGSSGSGAPKNSGEGTASLTHCASGQDSEEQNTGPENEAGDAKQTETMASETMATETVATETVATEPSVPPSANSSQSENADSEELVPSAEEASSKPTILDVTEQFLPEEAAPKVTAAAQGRAAASGSEEHAGIGPVHDGKVTMLLVYGGMDTQGIIHEDCLVMRIA</sequence>
<feature type="region of interest" description="Disordered" evidence="5">
    <location>
        <begin position="304"/>
        <end position="403"/>
    </location>
</feature>
<protein>
    <recommendedName>
        <fullName evidence="4">Rab9 effector protein with kelch motifs</fullName>
    </recommendedName>
</protein>
<dbReference type="Pfam" id="PF24681">
    <property type="entry name" value="Kelch_KLHDC2_KLHL20_DRC7"/>
    <property type="match status" value="1"/>
</dbReference>
<dbReference type="OrthoDB" id="10251809at2759"/>
<evidence type="ECO:0000313" key="6">
    <source>
        <dbReference type="Proteomes" id="UP000001554"/>
    </source>
</evidence>
<keyword evidence="1" id="KW-0880">Kelch repeat</keyword>
<dbReference type="PANTHER" id="PTHR46647">
    <property type="entry name" value="RAB9 EFFECTOR PROTEIN WITH KELCH MOTIFS"/>
    <property type="match status" value="1"/>
</dbReference>
<dbReference type="Gene3D" id="2.120.10.80">
    <property type="entry name" value="Kelch-type beta propeller"/>
    <property type="match status" value="2"/>
</dbReference>
<name>A0A9J7LLF2_BRAFL</name>
<reference evidence="7" key="2">
    <citation type="submission" date="2025-08" db="UniProtKB">
        <authorList>
            <consortium name="RefSeq"/>
        </authorList>
    </citation>
    <scope>IDENTIFICATION</scope>
    <source>
        <strain evidence="7">S238N-H82</strain>
        <tissue evidence="7">Testes</tissue>
    </source>
</reference>
<keyword evidence="2" id="KW-0677">Repeat</keyword>
<dbReference type="SMART" id="SM00612">
    <property type="entry name" value="Kelch"/>
    <property type="match status" value="2"/>
</dbReference>
<dbReference type="AlphaFoldDB" id="A0A9J7LLF2"/>
<gene>
    <name evidence="7" type="primary">LOC118420910</name>
</gene>
<dbReference type="InterPro" id="IPR006652">
    <property type="entry name" value="Kelch_1"/>
</dbReference>
<evidence type="ECO:0000256" key="1">
    <source>
        <dbReference type="ARBA" id="ARBA00022441"/>
    </source>
</evidence>
<feature type="compositionally biased region" description="Low complexity" evidence="5">
    <location>
        <begin position="351"/>
        <end position="372"/>
    </location>
</feature>
<accession>A0A9J7LLF2</accession>
<keyword evidence="6" id="KW-1185">Reference proteome</keyword>
<dbReference type="Proteomes" id="UP000001554">
    <property type="component" value="Chromosome 8"/>
</dbReference>
<evidence type="ECO:0000313" key="7">
    <source>
        <dbReference type="RefSeq" id="XP_035683875.1"/>
    </source>
</evidence>
<feature type="region of interest" description="Disordered" evidence="5">
    <location>
        <begin position="420"/>
        <end position="442"/>
    </location>
</feature>
<dbReference type="OMA" id="SPRTCHY"/>
<comment type="function">
    <text evidence="3">Rab9 effector required for endosome to trans-Golgi network (TGN) transport.</text>
</comment>
<dbReference type="KEGG" id="bfo:118420910"/>
<evidence type="ECO:0000256" key="3">
    <source>
        <dbReference type="ARBA" id="ARBA00037224"/>
    </source>
</evidence>
<dbReference type="SUPFAM" id="SSF117281">
    <property type="entry name" value="Kelch motif"/>
    <property type="match status" value="1"/>
</dbReference>
<dbReference type="InterPro" id="IPR015915">
    <property type="entry name" value="Kelch-typ_b-propeller"/>
</dbReference>
<dbReference type="GeneID" id="118420910"/>
<evidence type="ECO:0000256" key="2">
    <source>
        <dbReference type="ARBA" id="ARBA00022737"/>
    </source>
</evidence>
<organism evidence="6 7">
    <name type="scientific">Branchiostoma floridae</name>
    <name type="common">Florida lancelet</name>
    <name type="synonym">Amphioxus</name>
    <dbReference type="NCBI Taxonomy" id="7739"/>
    <lineage>
        <taxon>Eukaryota</taxon>
        <taxon>Metazoa</taxon>
        <taxon>Chordata</taxon>
        <taxon>Cephalochordata</taxon>
        <taxon>Leptocardii</taxon>
        <taxon>Amphioxiformes</taxon>
        <taxon>Branchiostomatidae</taxon>
        <taxon>Branchiostoma</taxon>
    </lineage>
</organism>
<evidence type="ECO:0000256" key="5">
    <source>
        <dbReference type="SAM" id="MobiDB-lite"/>
    </source>
</evidence>
<reference evidence="6" key="1">
    <citation type="journal article" date="2020" name="Nat. Ecol. Evol.">
        <title>Deeply conserved synteny resolves early events in vertebrate evolution.</title>
        <authorList>
            <person name="Simakov O."/>
            <person name="Marletaz F."/>
            <person name="Yue J.X."/>
            <person name="O'Connell B."/>
            <person name="Jenkins J."/>
            <person name="Brandt A."/>
            <person name="Calef R."/>
            <person name="Tung C.H."/>
            <person name="Huang T.K."/>
            <person name="Schmutz J."/>
            <person name="Satoh N."/>
            <person name="Yu J.K."/>
            <person name="Putnam N.H."/>
            <person name="Green R.E."/>
            <person name="Rokhsar D.S."/>
        </authorList>
    </citation>
    <scope>NUCLEOTIDE SEQUENCE [LARGE SCALE GENOMIC DNA]</scope>
    <source>
        <strain evidence="6">S238N-H82</strain>
    </source>
</reference>
<dbReference type="RefSeq" id="XP_035683875.1">
    <property type="nucleotide sequence ID" value="XM_035827982.1"/>
</dbReference>
<dbReference type="InterPro" id="IPR052124">
    <property type="entry name" value="Rab9_kelch_effector"/>
</dbReference>